<evidence type="ECO:0000256" key="6">
    <source>
        <dbReference type="PROSITE-ProRule" id="PRU00169"/>
    </source>
</evidence>
<dbReference type="SMART" id="SM00862">
    <property type="entry name" value="Trans_reg_C"/>
    <property type="match status" value="1"/>
</dbReference>
<gene>
    <name evidence="10" type="ORF">J5U18_03870</name>
</gene>
<keyword evidence="3" id="KW-0805">Transcription regulation</keyword>
<comment type="caution">
    <text evidence="10">The sequence shown here is derived from an EMBL/GenBank/DDBJ whole genome shotgun (WGS) entry which is preliminary data.</text>
</comment>
<evidence type="ECO:0000256" key="4">
    <source>
        <dbReference type="ARBA" id="ARBA00023125"/>
    </source>
</evidence>
<feature type="DNA-binding region" description="OmpR/PhoB-type" evidence="7">
    <location>
        <begin position="126"/>
        <end position="223"/>
    </location>
</feature>
<dbReference type="AlphaFoldDB" id="A0A8T4HBI7"/>
<dbReference type="SMART" id="SM00448">
    <property type="entry name" value="REC"/>
    <property type="match status" value="1"/>
</dbReference>
<dbReference type="InterPro" id="IPR001789">
    <property type="entry name" value="Sig_transdc_resp-reg_receiver"/>
</dbReference>
<feature type="modified residue" description="4-aspartylphosphate" evidence="6">
    <location>
        <position position="51"/>
    </location>
</feature>
<evidence type="ECO:0000256" key="1">
    <source>
        <dbReference type="ARBA" id="ARBA00022553"/>
    </source>
</evidence>
<dbReference type="Pfam" id="PF00486">
    <property type="entry name" value="Trans_reg_C"/>
    <property type="match status" value="1"/>
</dbReference>
<dbReference type="InterPro" id="IPR011006">
    <property type="entry name" value="CheY-like_superfamily"/>
</dbReference>
<keyword evidence="1 6" id="KW-0597">Phosphoprotein</keyword>
<dbReference type="GO" id="GO:0032993">
    <property type="term" value="C:protein-DNA complex"/>
    <property type="evidence" value="ECO:0007669"/>
    <property type="project" value="TreeGrafter"/>
</dbReference>
<dbReference type="CDD" id="cd17624">
    <property type="entry name" value="REC_OmpR_PmrA-like"/>
    <property type="match status" value="1"/>
</dbReference>
<protein>
    <submittedName>
        <fullName evidence="10">Response regulator transcription factor</fullName>
    </submittedName>
</protein>
<dbReference type="EMBL" id="JAGKSB010000003">
    <property type="protein sequence ID" value="MBP3942708.1"/>
    <property type="molecule type" value="Genomic_DNA"/>
</dbReference>
<reference evidence="10" key="1">
    <citation type="submission" date="2021-03" db="EMBL/GenBank/DDBJ databases">
        <authorList>
            <person name="Lu T."/>
            <person name="Wang Q."/>
            <person name="Han X."/>
        </authorList>
    </citation>
    <scope>NUCLEOTIDE SEQUENCE</scope>
    <source>
        <strain evidence="10">WQ 2009</strain>
    </source>
</reference>
<dbReference type="InterPro" id="IPR039420">
    <property type="entry name" value="WalR-like"/>
</dbReference>
<dbReference type="CDD" id="cd00383">
    <property type="entry name" value="trans_reg_C"/>
    <property type="match status" value="1"/>
</dbReference>
<evidence type="ECO:0000259" key="9">
    <source>
        <dbReference type="PROSITE" id="PS51755"/>
    </source>
</evidence>
<dbReference type="Gene3D" id="6.10.250.690">
    <property type="match status" value="1"/>
</dbReference>
<dbReference type="SUPFAM" id="SSF52172">
    <property type="entry name" value="CheY-like"/>
    <property type="match status" value="1"/>
</dbReference>
<evidence type="ECO:0000256" key="2">
    <source>
        <dbReference type="ARBA" id="ARBA00023012"/>
    </source>
</evidence>
<dbReference type="GO" id="GO:0005829">
    <property type="term" value="C:cytosol"/>
    <property type="evidence" value="ECO:0007669"/>
    <property type="project" value="TreeGrafter"/>
</dbReference>
<keyword evidence="2" id="KW-0902">Two-component regulatory system</keyword>
<dbReference type="InterPro" id="IPR001867">
    <property type="entry name" value="OmpR/PhoB-type_DNA-bd"/>
</dbReference>
<feature type="domain" description="Response regulatory" evidence="8">
    <location>
        <begin position="2"/>
        <end position="116"/>
    </location>
</feature>
<organism evidence="10 11">
    <name type="scientific">Rhinopithecimicrobium faecis</name>
    <dbReference type="NCBI Taxonomy" id="2820698"/>
    <lineage>
        <taxon>Bacteria</taxon>
        <taxon>Pseudomonadati</taxon>
        <taxon>Bacteroidota</taxon>
        <taxon>Sphingobacteriia</taxon>
        <taxon>Sphingobacteriales</taxon>
        <taxon>Sphingobacteriaceae</taxon>
        <taxon>Rhinopithecimicrobium</taxon>
    </lineage>
</organism>
<name>A0A8T4HBI7_9SPHI</name>
<dbReference type="PROSITE" id="PS51755">
    <property type="entry name" value="OMPR_PHOB"/>
    <property type="match status" value="1"/>
</dbReference>
<evidence type="ECO:0000256" key="7">
    <source>
        <dbReference type="PROSITE-ProRule" id="PRU01091"/>
    </source>
</evidence>
<keyword evidence="4 7" id="KW-0238">DNA-binding</keyword>
<dbReference type="PANTHER" id="PTHR48111">
    <property type="entry name" value="REGULATOR OF RPOS"/>
    <property type="match status" value="1"/>
</dbReference>
<sequence>MQILLVEDDTRISDFIVKGLQENGYAIQLCPSAEEARLCLEDHSFDLLIIDIMLPGIDGIQLTRLLRYKKNRVPILILSALSDTVDKIQALDAGADDYLVKPFHFQELLARLKALQRRSSYQDFEDNSLSVGNLIFNFDQYTLTQDGRPIELSPREFKLARYLVEHKNKVVTRRQILLAVWGLNFDTNSNVVDVYISYLRTKIDESQQQYIHTVKGIGYMLKG</sequence>
<dbReference type="Gene3D" id="3.40.50.2300">
    <property type="match status" value="1"/>
</dbReference>
<evidence type="ECO:0000256" key="3">
    <source>
        <dbReference type="ARBA" id="ARBA00023015"/>
    </source>
</evidence>
<feature type="domain" description="OmpR/PhoB-type" evidence="9">
    <location>
        <begin position="126"/>
        <end position="223"/>
    </location>
</feature>
<evidence type="ECO:0000256" key="5">
    <source>
        <dbReference type="ARBA" id="ARBA00023163"/>
    </source>
</evidence>
<dbReference type="RefSeq" id="WP_353546190.1">
    <property type="nucleotide sequence ID" value="NZ_JAGKSB010000003.1"/>
</dbReference>
<dbReference type="Gene3D" id="1.10.10.10">
    <property type="entry name" value="Winged helix-like DNA-binding domain superfamily/Winged helix DNA-binding domain"/>
    <property type="match status" value="1"/>
</dbReference>
<dbReference type="InterPro" id="IPR016032">
    <property type="entry name" value="Sig_transdc_resp-reg_C-effctor"/>
</dbReference>
<proteinExistence type="predicted"/>
<dbReference type="PANTHER" id="PTHR48111:SF22">
    <property type="entry name" value="REGULATOR OF RPOS"/>
    <property type="match status" value="1"/>
</dbReference>
<dbReference type="GO" id="GO:0000156">
    <property type="term" value="F:phosphorelay response regulator activity"/>
    <property type="evidence" value="ECO:0007669"/>
    <property type="project" value="TreeGrafter"/>
</dbReference>
<dbReference type="GO" id="GO:0000976">
    <property type="term" value="F:transcription cis-regulatory region binding"/>
    <property type="evidence" value="ECO:0007669"/>
    <property type="project" value="TreeGrafter"/>
</dbReference>
<dbReference type="SUPFAM" id="SSF46894">
    <property type="entry name" value="C-terminal effector domain of the bipartite response regulators"/>
    <property type="match status" value="1"/>
</dbReference>
<evidence type="ECO:0000313" key="10">
    <source>
        <dbReference type="EMBL" id="MBP3942708.1"/>
    </source>
</evidence>
<dbReference type="PROSITE" id="PS50110">
    <property type="entry name" value="RESPONSE_REGULATORY"/>
    <property type="match status" value="1"/>
</dbReference>
<dbReference type="FunFam" id="1.10.10.10:FF:000005">
    <property type="entry name" value="Two-component system response regulator"/>
    <property type="match status" value="1"/>
</dbReference>
<evidence type="ECO:0000313" key="11">
    <source>
        <dbReference type="Proteomes" id="UP000679691"/>
    </source>
</evidence>
<keyword evidence="5" id="KW-0804">Transcription</keyword>
<dbReference type="Proteomes" id="UP000679691">
    <property type="component" value="Unassembled WGS sequence"/>
</dbReference>
<keyword evidence="11" id="KW-1185">Reference proteome</keyword>
<dbReference type="InterPro" id="IPR036388">
    <property type="entry name" value="WH-like_DNA-bd_sf"/>
</dbReference>
<dbReference type="Pfam" id="PF00072">
    <property type="entry name" value="Response_reg"/>
    <property type="match status" value="1"/>
</dbReference>
<dbReference type="GO" id="GO:0006355">
    <property type="term" value="P:regulation of DNA-templated transcription"/>
    <property type="evidence" value="ECO:0007669"/>
    <property type="project" value="InterPro"/>
</dbReference>
<accession>A0A8T4HBI7</accession>
<evidence type="ECO:0000259" key="8">
    <source>
        <dbReference type="PROSITE" id="PS50110"/>
    </source>
</evidence>